<feature type="transmembrane region" description="Helical" evidence="1">
    <location>
        <begin position="36"/>
        <end position="57"/>
    </location>
</feature>
<evidence type="ECO:0000256" key="1">
    <source>
        <dbReference type="SAM" id="Phobius"/>
    </source>
</evidence>
<evidence type="ECO:0000313" key="2">
    <source>
        <dbReference type="EMBL" id="SEK67165.1"/>
    </source>
</evidence>
<dbReference type="RefSeq" id="WP_245737507.1">
    <property type="nucleotide sequence ID" value="NZ_FNZQ01000001.1"/>
</dbReference>
<keyword evidence="1" id="KW-0472">Membrane</keyword>
<organism evidence="2 3">
    <name type="scientific">Jannaschia helgolandensis</name>
    <dbReference type="NCBI Taxonomy" id="188906"/>
    <lineage>
        <taxon>Bacteria</taxon>
        <taxon>Pseudomonadati</taxon>
        <taxon>Pseudomonadota</taxon>
        <taxon>Alphaproteobacteria</taxon>
        <taxon>Rhodobacterales</taxon>
        <taxon>Roseobacteraceae</taxon>
        <taxon>Jannaschia</taxon>
    </lineage>
</organism>
<gene>
    <name evidence="2" type="ORF">SAMN04488526_1205</name>
</gene>
<evidence type="ECO:0000313" key="3">
    <source>
        <dbReference type="Proteomes" id="UP000199283"/>
    </source>
</evidence>
<accession>A0A1H7J240</accession>
<name>A0A1H7J240_9RHOB</name>
<keyword evidence="3" id="KW-1185">Reference proteome</keyword>
<reference evidence="2 3" key="1">
    <citation type="submission" date="2016-10" db="EMBL/GenBank/DDBJ databases">
        <authorList>
            <person name="de Groot N.N."/>
        </authorList>
    </citation>
    <scope>NUCLEOTIDE SEQUENCE [LARGE SCALE GENOMIC DNA]</scope>
    <source>
        <strain evidence="2 3">DSM 14858</strain>
    </source>
</reference>
<dbReference type="Proteomes" id="UP000199283">
    <property type="component" value="Unassembled WGS sequence"/>
</dbReference>
<keyword evidence="1" id="KW-0812">Transmembrane</keyword>
<dbReference type="EMBL" id="FNZQ01000001">
    <property type="protein sequence ID" value="SEK67165.1"/>
    <property type="molecule type" value="Genomic_DNA"/>
</dbReference>
<dbReference type="AlphaFoldDB" id="A0A1H7J240"/>
<keyword evidence="1" id="KW-1133">Transmembrane helix</keyword>
<proteinExistence type="predicted"/>
<protein>
    <submittedName>
        <fullName evidence="2">Uncharacterized protein</fullName>
    </submittedName>
</protein>
<dbReference type="STRING" id="188906.SAMN04488526_1205"/>
<sequence length="311" mass="34058">MIEITALVLSLGWLGLVGWYFLTLDDDQGRLIRGNPSGFMIAVLGIFLPVALIWVAASVARTAQTMREESARLQAAIDTIRLSHLDQQAADAATLKRDLGTQIEQVARAQAVLGAEVASLHRPKAPDAILSAPIRPLPQLLLQPALALDTEPEDEALPPDDFIRAMNFPENERDAEGFRVLRSALKHHRTAQLVTAAQDLLTLLAQDGIYMDDLTVHRADAVLWRAFAEGTHGSDVAALGGIRDRSSLALTAGRMKDDAVFRDAVHHFLRTFDRVFADFTKIATDGEIVRFADTRTARAFMLCARVAGTFD</sequence>
<feature type="transmembrane region" description="Helical" evidence="1">
    <location>
        <begin position="6"/>
        <end position="24"/>
    </location>
</feature>